<name>A0A0C9TS52_SPHS4</name>
<evidence type="ECO:0000313" key="2">
    <source>
        <dbReference type="Proteomes" id="UP000054279"/>
    </source>
</evidence>
<protein>
    <submittedName>
        <fullName evidence="1">Uncharacterized protein</fullName>
    </submittedName>
</protein>
<dbReference type="Proteomes" id="UP000054279">
    <property type="component" value="Unassembled WGS sequence"/>
</dbReference>
<dbReference type="HOGENOM" id="CLU_3033909_0_0_1"/>
<reference evidence="1 2" key="1">
    <citation type="submission" date="2014-06" db="EMBL/GenBank/DDBJ databases">
        <title>Evolutionary Origins and Diversification of the Mycorrhizal Mutualists.</title>
        <authorList>
            <consortium name="DOE Joint Genome Institute"/>
            <consortium name="Mycorrhizal Genomics Consortium"/>
            <person name="Kohler A."/>
            <person name="Kuo A."/>
            <person name="Nagy L.G."/>
            <person name="Floudas D."/>
            <person name="Copeland A."/>
            <person name="Barry K.W."/>
            <person name="Cichocki N."/>
            <person name="Veneault-Fourrey C."/>
            <person name="LaButti K."/>
            <person name="Lindquist E.A."/>
            <person name="Lipzen A."/>
            <person name="Lundell T."/>
            <person name="Morin E."/>
            <person name="Murat C."/>
            <person name="Riley R."/>
            <person name="Ohm R."/>
            <person name="Sun H."/>
            <person name="Tunlid A."/>
            <person name="Henrissat B."/>
            <person name="Grigoriev I.V."/>
            <person name="Hibbett D.S."/>
            <person name="Martin F."/>
        </authorList>
    </citation>
    <scope>NUCLEOTIDE SEQUENCE [LARGE SCALE GENOMIC DNA]</scope>
    <source>
        <strain evidence="1 2">SS14</strain>
    </source>
</reference>
<dbReference type="EMBL" id="KN837463">
    <property type="protein sequence ID" value="KIJ24714.1"/>
    <property type="molecule type" value="Genomic_DNA"/>
</dbReference>
<evidence type="ECO:0000313" key="1">
    <source>
        <dbReference type="EMBL" id="KIJ24714.1"/>
    </source>
</evidence>
<keyword evidence="2" id="KW-1185">Reference proteome</keyword>
<accession>A0A0C9TS52</accession>
<organism evidence="1 2">
    <name type="scientific">Sphaerobolus stellatus (strain SS14)</name>
    <dbReference type="NCBI Taxonomy" id="990650"/>
    <lineage>
        <taxon>Eukaryota</taxon>
        <taxon>Fungi</taxon>
        <taxon>Dikarya</taxon>
        <taxon>Basidiomycota</taxon>
        <taxon>Agaricomycotina</taxon>
        <taxon>Agaricomycetes</taxon>
        <taxon>Phallomycetidae</taxon>
        <taxon>Geastrales</taxon>
        <taxon>Sphaerobolaceae</taxon>
        <taxon>Sphaerobolus</taxon>
    </lineage>
</organism>
<gene>
    <name evidence="1" type="ORF">M422DRAFT_274433</name>
</gene>
<sequence length="55" mass="6199">MVTIATSFGASSQEYWSPHLDDCPPEFFEVTRQAEAKAASELINIQLKKRPWSVS</sequence>
<proteinExistence type="predicted"/>
<dbReference type="AlphaFoldDB" id="A0A0C9TS52"/>